<organism evidence="1">
    <name type="scientific">uncultured Thermomicrobiales bacterium</name>
    <dbReference type="NCBI Taxonomy" id="1645740"/>
    <lineage>
        <taxon>Bacteria</taxon>
        <taxon>Pseudomonadati</taxon>
        <taxon>Thermomicrobiota</taxon>
        <taxon>Thermomicrobia</taxon>
        <taxon>Thermomicrobiales</taxon>
        <taxon>environmental samples</taxon>
    </lineage>
</organism>
<evidence type="ECO:0000313" key="1">
    <source>
        <dbReference type="EMBL" id="CAA9588092.1"/>
    </source>
</evidence>
<dbReference type="EMBL" id="CADCWN010000342">
    <property type="protein sequence ID" value="CAA9588092.1"/>
    <property type="molecule type" value="Genomic_DNA"/>
</dbReference>
<accession>A0A6J4VWS7</accession>
<proteinExistence type="predicted"/>
<sequence length="37" mass="4122">MAAIERNLTDAILGTQRHFIYRTGRPPVSWLAPSPGK</sequence>
<dbReference type="AlphaFoldDB" id="A0A6J4VWS7"/>
<reference evidence="1" key="1">
    <citation type="submission" date="2020-02" db="EMBL/GenBank/DDBJ databases">
        <authorList>
            <person name="Meier V. D."/>
        </authorList>
    </citation>
    <scope>NUCLEOTIDE SEQUENCE</scope>
    <source>
        <strain evidence="1">AVDCRST_MAG18</strain>
    </source>
</reference>
<name>A0A6J4VWS7_9BACT</name>
<gene>
    <name evidence="1" type="ORF">AVDCRST_MAG18-4287</name>
</gene>
<protein>
    <submittedName>
        <fullName evidence="1">Uncharacterized protein</fullName>
    </submittedName>
</protein>